<evidence type="ECO:0000313" key="2">
    <source>
        <dbReference type="EMBL" id="MEB3103094.1"/>
    </source>
</evidence>
<dbReference type="Proteomes" id="UP001310386">
    <property type="component" value="Unassembled WGS sequence"/>
</dbReference>
<organism evidence="2 3">
    <name type="scientific">Ferviditalea candida</name>
    <dbReference type="NCBI Taxonomy" id="3108399"/>
    <lineage>
        <taxon>Bacteria</taxon>
        <taxon>Bacillati</taxon>
        <taxon>Bacillota</taxon>
        <taxon>Bacilli</taxon>
        <taxon>Bacillales</taxon>
        <taxon>Paenibacillaceae</taxon>
        <taxon>Ferviditalea</taxon>
    </lineage>
</organism>
<evidence type="ECO:0000259" key="1">
    <source>
        <dbReference type="Pfam" id="PF12571"/>
    </source>
</evidence>
<accession>A0ABU5ZKU7</accession>
<sequence>MGAFGGFILTKDGRALQTKAQAGAQLNFTRVAVGNGDLNGQSISDLHALISEKMSLTINKFKTMPDYQAVVGAKLSNQNVVTGFYFKEWGIFAQDPDVGEILYCYANSGSGAEYIAAGGGSDVIEKQIDCIVIIANVSNVSATINTSLTYITLDQIGVSGGVASLDANGQVPDTQIPAITDVKIGNRTISDAMAPTGDTGLITTLFGWLANMIKAITGKSSWRTAPATTLEAANTHMNRTDNPHAVTAAQIGAANILAQMLTVDGAGSGLDADLFDGLNSLAFMQDYAYINYWASNDANTAVKSGAYKFQSGSLNTPTNDWCTILTVAADTNRIIQIAQPWNAGNFLYWRRNNAGVWTAWAKIWTADSDGAGSGLDSDLLDGLNSGNASGNIPISNGTKNVNLQADLVDGMHFRENAGVPQYSVDGGVTWKDMGKFWDKYKTPILYNALPALSTTGSWVTLFSVTGEGFLSHAYLRPDSSGYVNGVKVIVDGVEIYSLDSTGANLSVSYNYGIATIEHLIANNTFAPVGVSISGAVFQSVGSAVPFVDTSSSNAKSGILLDKPYPFSSSVQLQVKLAVGAPSLTLQGANVGGVMI</sequence>
<reference evidence="2" key="1">
    <citation type="submission" date="2023-12" db="EMBL/GenBank/DDBJ databases">
        <title>Fervidustalea candida gen. nov., sp. nov., a novel member of the family Paenibacillaceae isolated from a geothermal area.</title>
        <authorList>
            <person name="Li W.-J."/>
            <person name="Jiao J.-Y."/>
            <person name="Chen Y."/>
        </authorList>
    </citation>
    <scope>NUCLEOTIDE SEQUENCE</scope>
    <source>
        <strain evidence="2">SYSU GA230002</strain>
    </source>
</reference>
<dbReference type="Pfam" id="PF12571">
    <property type="entry name" value="Phage_tail_fib"/>
    <property type="match status" value="1"/>
</dbReference>
<dbReference type="EMBL" id="JAYJLD010000027">
    <property type="protein sequence ID" value="MEB3103094.1"/>
    <property type="molecule type" value="Genomic_DNA"/>
</dbReference>
<protein>
    <submittedName>
        <fullName evidence="2">Phage tail protein</fullName>
    </submittedName>
</protein>
<evidence type="ECO:0000313" key="3">
    <source>
        <dbReference type="Proteomes" id="UP001310386"/>
    </source>
</evidence>
<keyword evidence="3" id="KW-1185">Reference proteome</keyword>
<name>A0ABU5ZKU7_9BACL</name>
<gene>
    <name evidence="2" type="ORF">VF724_15665</name>
</gene>
<comment type="caution">
    <text evidence="2">The sequence shown here is derived from an EMBL/GenBank/DDBJ whole genome shotgun (WGS) entry which is preliminary data.</text>
</comment>
<dbReference type="CDD" id="cd19958">
    <property type="entry name" value="pyocin_knob"/>
    <property type="match status" value="1"/>
</dbReference>
<dbReference type="InterPro" id="IPR022225">
    <property type="entry name" value="Phage_tail_fibre_N"/>
</dbReference>
<feature type="domain" description="Phage tail fibre protein N-terminal" evidence="1">
    <location>
        <begin position="8"/>
        <end position="147"/>
    </location>
</feature>
<proteinExistence type="predicted"/>
<dbReference type="RefSeq" id="WP_371755221.1">
    <property type="nucleotide sequence ID" value="NZ_JAYJLD010000027.1"/>
</dbReference>